<dbReference type="Proteomes" id="UP000663193">
    <property type="component" value="Chromosome 1"/>
</dbReference>
<evidence type="ECO:0000313" key="2">
    <source>
        <dbReference type="EMBL" id="QRC91470.1"/>
    </source>
</evidence>
<accession>A0A7U2HTQ2</accession>
<dbReference type="VEuPathDB" id="FungiDB:JI435_009790"/>
<reference evidence="3" key="1">
    <citation type="journal article" date="2021" name="BMC Genomics">
        <title>Chromosome-level genome assembly and manually-curated proteome of model necrotroph Parastagonospora nodorum Sn15 reveals a genome-wide trove of candidate effector homologs, and redundancy of virulence-related functions within an accessory chromosome.</title>
        <authorList>
            <person name="Bertazzoni S."/>
            <person name="Jones D.A.B."/>
            <person name="Phan H.T."/>
            <person name="Tan K.-C."/>
            <person name="Hane J.K."/>
        </authorList>
    </citation>
    <scope>NUCLEOTIDE SEQUENCE [LARGE SCALE GENOMIC DNA]</scope>
    <source>
        <strain evidence="3">SN15 / ATCC MYA-4574 / FGSC 10173)</strain>
    </source>
</reference>
<name>A0A7U2HTQ2_PHANO</name>
<dbReference type="EMBL" id="CP069023">
    <property type="protein sequence ID" value="QRC91470.1"/>
    <property type="molecule type" value="Genomic_DNA"/>
</dbReference>
<evidence type="ECO:0000313" key="3">
    <source>
        <dbReference type="Proteomes" id="UP000663193"/>
    </source>
</evidence>
<proteinExistence type="predicted"/>
<organism evidence="2 3">
    <name type="scientific">Phaeosphaeria nodorum (strain SN15 / ATCC MYA-4574 / FGSC 10173)</name>
    <name type="common">Glume blotch fungus</name>
    <name type="synonym">Parastagonospora nodorum</name>
    <dbReference type="NCBI Taxonomy" id="321614"/>
    <lineage>
        <taxon>Eukaryota</taxon>
        <taxon>Fungi</taxon>
        <taxon>Dikarya</taxon>
        <taxon>Ascomycota</taxon>
        <taxon>Pezizomycotina</taxon>
        <taxon>Dothideomycetes</taxon>
        <taxon>Pleosporomycetidae</taxon>
        <taxon>Pleosporales</taxon>
        <taxon>Pleosporineae</taxon>
        <taxon>Phaeosphaeriaceae</taxon>
        <taxon>Parastagonospora</taxon>
    </lineage>
</organism>
<feature type="region of interest" description="Disordered" evidence="1">
    <location>
        <begin position="54"/>
        <end position="80"/>
    </location>
</feature>
<evidence type="ECO:0000256" key="1">
    <source>
        <dbReference type="SAM" id="MobiDB-lite"/>
    </source>
</evidence>
<keyword evidence="3" id="KW-1185">Reference proteome</keyword>
<sequence>MFGKALLEEAIVRTTVSPHLRQSNGHCGRILDVARHGTSDFSCTERLLPHEPMGVAPASSSGSRPCPADVNPGVTWSKVR</sequence>
<dbReference type="AlphaFoldDB" id="A0A7U2HTQ2"/>
<protein>
    <submittedName>
        <fullName evidence="2">Uncharacterized protein</fullName>
    </submittedName>
</protein>
<gene>
    <name evidence="2" type="ORF">JI435_009790</name>
</gene>